<dbReference type="InterPro" id="IPR021508">
    <property type="entry name" value="Gp17-like"/>
</dbReference>
<gene>
    <name evidence="1" type="ORF">GR212_15350</name>
</gene>
<dbReference type="RefSeq" id="WP_163987445.1">
    <property type="nucleotide sequence ID" value="NZ_WUEY01000006.1"/>
</dbReference>
<dbReference type="Proteomes" id="UP000483035">
    <property type="component" value="Unassembled WGS sequence"/>
</dbReference>
<proteinExistence type="predicted"/>
<evidence type="ECO:0000313" key="2">
    <source>
        <dbReference type="Proteomes" id="UP000483035"/>
    </source>
</evidence>
<evidence type="ECO:0000313" key="1">
    <source>
        <dbReference type="EMBL" id="NEI70959.1"/>
    </source>
</evidence>
<accession>A0A6L9U6C3</accession>
<dbReference type="Pfam" id="PF11367">
    <property type="entry name" value="Tail_completion_gp17"/>
    <property type="match status" value="1"/>
</dbReference>
<dbReference type="EMBL" id="WUEY01000006">
    <property type="protein sequence ID" value="NEI70959.1"/>
    <property type="molecule type" value="Genomic_DNA"/>
</dbReference>
<comment type="caution">
    <text evidence="1">The sequence shown here is derived from an EMBL/GenBank/DDBJ whole genome shotgun (WGS) entry which is preliminary data.</text>
</comment>
<organism evidence="1 2">
    <name type="scientific">Rhizobium lusitanum</name>
    <dbReference type="NCBI Taxonomy" id="293958"/>
    <lineage>
        <taxon>Bacteria</taxon>
        <taxon>Pseudomonadati</taxon>
        <taxon>Pseudomonadota</taxon>
        <taxon>Alphaproteobacteria</taxon>
        <taxon>Hyphomicrobiales</taxon>
        <taxon>Rhizobiaceae</taxon>
        <taxon>Rhizobium/Agrobacterium group</taxon>
        <taxon>Rhizobium</taxon>
    </lineage>
</organism>
<dbReference type="AlphaFoldDB" id="A0A6L9U6C3"/>
<sequence>MSSIIIANYLLARDASVKAIASNRIYPIQAPQGATRPYIVTNKVGSKDHGLVNAPGKYYRERLTVECITDEALTSIKLGDAVMGCLSGITKRSIADFIDVDIRFADVDFSDQNDTQTAFRDVKQFFIWWRAKG</sequence>
<protein>
    <submittedName>
        <fullName evidence="1">DUF3168 domain-containing protein</fullName>
    </submittedName>
</protein>
<name>A0A6L9U6C3_9HYPH</name>
<reference evidence="1 2" key="1">
    <citation type="submission" date="2019-12" db="EMBL/GenBank/DDBJ databases">
        <title>Rhizobium genotypes associated with high levels of biological nitrogen fixation by grain legumes in a temperate-maritime cropping system.</title>
        <authorList>
            <person name="Maluk M."/>
            <person name="Francesc Ferrando Molina F."/>
            <person name="Lopez Del Egido L."/>
            <person name="Lafos M."/>
            <person name="Langarica-Fuentes A."/>
            <person name="Gebre Yohannes G."/>
            <person name="Young M.W."/>
            <person name="Martin P."/>
            <person name="Gantlett R."/>
            <person name="Kenicer G."/>
            <person name="Hawes C."/>
            <person name="Begg G.S."/>
            <person name="Quilliam R.S."/>
            <person name="Squire G.R."/>
            <person name="Poole P.S."/>
            <person name="Young P.W."/>
            <person name="Iannetta P.M."/>
            <person name="James E.K."/>
        </authorList>
    </citation>
    <scope>NUCLEOTIDE SEQUENCE [LARGE SCALE GENOMIC DNA]</scope>
    <source>
        <strain evidence="1 2">JHI1118</strain>
    </source>
</reference>